<accession>A0A371CQ22</accession>
<feature type="non-terminal residue" evidence="2">
    <location>
        <position position="1"/>
    </location>
</feature>
<evidence type="ECO:0000256" key="1">
    <source>
        <dbReference type="SAM" id="MobiDB-lite"/>
    </source>
</evidence>
<protein>
    <submittedName>
        <fullName evidence="2">Uncharacterized protein</fullName>
    </submittedName>
</protein>
<feature type="region of interest" description="Disordered" evidence="1">
    <location>
        <begin position="181"/>
        <end position="201"/>
    </location>
</feature>
<feature type="non-terminal residue" evidence="2">
    <location>
        <position position="201"/>
    </location>
</feature>
<feature type="region of interest" description="Disordered" evidence="1">
    <location>
        <begin position="91"/>
        <end position="130"/>
    </location>
</feature>
<reference evidence="2 3" key="1">
    <citation type="journal article" date="2018" name="Biotechnol. Biofuels">
        <title>Integrative visual omics of the white-rot fungus Polyporus brumalis exposes the biotechnological potential of its oxidative enzymes for delignifying raw plant biomass.</title>
        <authorList>
            <person name="Miyauchi S."/>
            <person name="Rancon A."/>
            <person name="Drula E."/>
            <person name="Hage H."/>
            <person name="Chaduli D."/>
            <person name="Favel A."/>
            <person name="Grisel S."/>
            <person name="Henrissat B."/>
            <person name="Herpoel-Gimbert I."/>
            <person name="Ruiz-Duenas F.J."/>
            <person name="Chevret D."/>
            <person name="Hainaut M."/>
            <person name="Lin J."/>
            <person name="Wang M."/>
            <person name="Pangilinan J."/>
            <person name="Lipzen A."/>
            <person name="Lesage-Meessen L."/>
            <person name="Navarro D."/>
            <person name="Riley R."/>
            <person name="Grigoriev I.V."/>
            <person name="Zhou S."/>
            <person name="Raouche S."/>
            <person name="Rosso M.N."/>
        </authorList>
    </citation>
    <scope>NUCLEOTIDE SEQUENCE [LARGE SCALE GENOMIC DNA]</scope>
    <source>
        <strain evidence="2 3">BRFM 1820</strain>
    </source>
</reference>
<dbReference type="Proteomes" id="UP000256964">
    <property type="component" value="Unassembled WGS sequence"/>
</dbReference>
<gene>
    <name evidence="2" type="ORF">OH76DRAFT_1320905</name>
</gene>
<dbReference type="AlphaFoldDB" id="A0A371CQ22"/>
<dbReference type="EMBL" id="KZ857485">
    <property type="protein sequence ID" value="RDX42386.1"/>
    <property type="molecule type" value="Genomic_DNA"/>
</dbReference>
<name>A0A371CQ22_9APHY</name>
<evidence type="ECO:0000313" key="3">
    <source>
        <dbReference type="Proteomes" id="UP000256964"/>
    </source>
</evidence>
<evidence type="ECO:0000313" key="2">
    <source>
        <dbReference type="EMBL" id="RDX42386.1"/>
    </source>
</evidence>
<keyword evidence="3" id="KW-1185">Reference proteome</keyword>
<proteinExistence type="predicted"/>
<organism evidence="2 3">
    <name type="scientific">Lentinus brumalis</name>
    <dbReference type="NCBI Taxonomy" id="2498619"/>
    <lineage>
        <taxon>Eukaryota</taxon>
        <taxon>Fungi</taxon>
        <taxon>Dikarya</taxon>
        <taxon>Basidiomycota</taxon>
        <taxon>Agaricomycotina</taxon>
        <taxon>Agaricomycetes</taxon>
        <taxon>Polyporales</taxon>
        <taxon>Polyporaceae</taxon>
        <taxon>Lentinus</taxon>
    </lineage>
</organism>
<dbReference type="OrthoDB" id="3262968at2759"/>
<sequence>NQEDVYAAPDCLISKRQPQLHVANFSAFPARIGRGQELGRARRPSTWLDSASRYTPAQQQAIAAHAALLRGLVSSQAERKDAAVDLTQAVAEGLRTSRGPRSTDEDPLASEPLEGGPKTSEVPPEDTSSEDFAAVIDISEELGVDERARLLQILSRNKEAFSLDGRLGAVKGSKCTIPLRSDAKEVSLPPFPASPAKREVI</sequence>